<dbReference type="Proteomes" id="UP000663854">
    <property type="component" value="Unassembled WGS sequence"/>
</dbReference>
<proteinExistence type="predicted"/>
<dbReference type="SUPFAM" id="SSF52540">
    <property type="entry name" value="P-loop containing nucleoside triphosphate hydrolases"/>
    <property type="match status" value="1"/>
</dbReference>
<evidence type="ECO:0000256" key="4">
    <source>
        <dbReference type="ARBA" id="ARBA00022771"/>
    </source>
</evidence>
<dbReference type="Pfam" id="PF20173">
    <property type="entry name" value="ZnF_RZ-type"/>
    <property type="match status" value="1"/>
</dbReference>
<accession>A0A814UR33</accession>
<dbReference type="GO" id="GO:0004842">
    <property type="term" value="F:ubiquitin-protein transferase activity"/>
    <property type="evidence" value="ECO:0007669"/>
    <property type="project" value="InterPro"/>
</dbReference>
<feature type="domain" description="RZ-type" evidence="7">
    <location>
        <begin position="1852"/>
        <end position="1899"/>
    </location>
</feature>
<dbReference type="GO" id="GO:0002376">
    <property type="term" value="P:immune system process"/>
    <property type="evidence" value="ECO:0007669"/>
    <property type="project" value="UniProtKB-KW"/>
</dbReference>
<dbReference type="GO" id="GO:0005737">
    <property type="term" value="C:cytoplasm"/>
    <property type="evidence" value="ECO:0007669"/>
    <property type="project" value="UniProtKB-SubCell"/>
</dbReference>
<sequence length="2638" mass="311804">MVFLGACNPKRCKNSKTSFDDDIGIKKDRYEMQRLTDSFGTCLLYNVISIPETMLEFVWDYGYLNNAIEAEYIRTMLYTCQGLFIDMDWFTQMTILLVQSQDFFRRLEDVSSVSLRDVARFCRLYNWFFQSVPSYESDKTIEQNPLALFQRASLLALSLCYYFRLSSPSHRKEYIDLMDRCLKAYKVNLPDLSVLLQDERQQLIKKMELPIGTARNHALTDNIFVLVTCIVNHIPVILCGKPGCSKTLSVQIVISNLKGKKSKHPFFQTLPELVRVSYQGAQNCTSESIIEVFKRADKYTRVKSDTPILPVIVFDEIGLAELSPHNPLKVLHSELEVETCQYGFVGLSNWRLDASKMNRTLYLSCPEPDVDDLQLTAKAISSSIISSQGKMIQLSDSIIKGLCGAYSELCKYMKKESDYQYMNYFGLRDYYALIKGVAWDAVRASDDDNPYESIRRQLQINFDGTHDGSEFIWSQFCKLTNRQILMDQYRSPTFKQLLDHSLSSRTNRYLMLISESESVIDYVERYIINKQYEQQQLVRTIIGSCLPGDFISNSNTIYTEQYNHRALMDVFLYTETKVTLLMRRMGHLYDNLYDLFNQNFAVSNRKKFCQIGLGTYRPRCTVHDDFYCVVFIKQQDLYKCDPPFLNRFEKHVIDMKSLVHQRHSIVTSTLLQTLVDLLPTNFHKHFPLLQHLIVDYNEDYICNMVIDAFAYLNLSVDDDRDEDNRAVIAHCQKELLYTSSLDFPLVLSLRADQNENIRHLIQQYYDIHTDLSFSNLVNQALEESTISYHLIYTYTQWYHDIDYSFVNNDENYVQEIRLGNFKTEFELTNRIKDHYRSTSQVRLLIIRVDYHQEHNCILWLKHIVLNERIPTSNRSVWLVFHLQRNMLNQIANEVLFNGWLSVMIDDLNKHKLISQTILLNPSYRELIIHPDFQLSERIFDELIDKSLTKCRYTVIQNQQEFEINCRRNRILDYLTKSNNEHNKEQQLLRSTIRDRLSTLIHLVTVRNHDQRRFVDWRYDLLSNATIIGSSRSVDDALQATLSLFYENDILLLLVHLEKYSFIDSYFFYQNEANIDLKEQFRQIWFDCLTSTFEIIDTSIMNMDMIEIQLVFNLHFPCATAEYEIIRRIRETMSEQRHNENQTNDNELISLAIKQLYDTSVYGPNIEKVIFKTPKVFMHYYHDQLILIQNEAQSYQLSIRFIEQLLTLNPRRTIKDRMKHLLIDHIELMELLKMFETGIQLIGEDYFKVEEQFHIYNEDDSMETFNHNPTDFYLLIIGEENFYHIPPRQSIDDWDKLIFECDGDPFIEISLMNLIELLVSPTIINRINNIDQLMNVYSSIVQGVFALEHYSVNNLEKLRCYLSLMRCISTLLPSDQASIVFNQICHEKKFHGTFLTCNNIHDFVEYLDQIIRCHNSDQSRIFIRRTLLKLEIEFLKNWLADNGDQYCDILKLIQSTNDLWQYSAKIFAHIDRKLQLRSTIETYHGQITIDDKYQEIDQYLQNFNDSKRKIQHLMVNHIHLHLMLNVDSQEKIQEILQSCFDYFRENMEEIEHAQSNQGILFVSQMAWIKYFIQLYAFALKNDDHYEIMTTLDQYLTRNESAFCSTIKVFLIKQLCQLFNVTLRELRGIFNNRTVTWICSIIQQSEKHDEVDFRRILILPIPQFEYYKKFIHINNTLKNNRNVACCRQMIIDCSKQQSSSYCLYIWFIHYYYSCFSKNSKETNKQFVELITEYDFREKLIEHFGFIGYCLFVSLITNFVQDKNSYFRLTSSMSDDDIHRRLVALNMAVLVLSCKALQGSTFLGSLVFDTTLHFPQDYGEYLKTSVCLPGLIPNDPIISQMIDVKTQVTERLARKEIKDKGKFIYQCSTNCDWLFFFMDCGAPHARSICPLCKNEIGGERHNILLVRDPPQIQMTIAEGFQFIDNYIEKYNEKPRFGYYNITPAKQSNLYEKGYHLNQSISFRFIHMMTHAVLLLASELPLLREDKQLNRLYFREHFNKDYSLICEESTTPNQCYVWLLSLINQMLDKRFIFNGPMDNNKKVVQFEKFIEENLIYFHIESMAEEINQYKLNYNEFIHVQYEETSIDNIINEMYENEQVYPYLNFFNLTNIHAINPLEEFRIKMRTMPLSEKNYPMTTFFLKRLDDYANIQYLFPIVKFTNYLIEKFNHRIKRNDAYEKTIAHYLTSGLDYDNLAELYKDFVDAWYKLTLTEFRFGCQTPKFERTLSQDDFATNTKIAMVLLNASKDDGSLLLAACLRTLGNLQNQIVEFFHRTIVDDTISQSYQYCAVPVQAIRSEQILRLDSDLINQKLIMDGFTINYEYGKCTDVIYDYDEIEVTLRDMVRRLPLIDTEKLRFLNYQFELYGENSSLIIDVRTRIPQEPLVNNERSKLKNLLIIMDHHKILHYLGSLDYIFTYLRNIDKKEDNSLTTIQTFVEQNIRSSTLLNDDILQRPPFSAMALKHIINWYELVEEIAFDQVLRNYIREDLREQAFAIDDCKRIVDQFVHTTMKNGRIAPCLQSIDSWIAVLKRIMVRVLSNVNVSLDVPLQLYLERTDFWTNDISEEDIQSFEVNDEILLRHTFIILISLEKKRDIANPSNVEQSSSKSGLQNTDQQIKQAKTWFINNNQNKVVIGQSKNKKKDR</sequence>
<evidence type="ECO:0000256" key="1">
    <source>
        <dbReference type="ARBA" id="ARBA00004496"/>
    </source>
</evidence>
<evidence type="ECO:0000313" key="10">
    <source>
        <dbReference type="Proteomes" id="UP000663854"/>
    </source>
</evidence>
<keyword evidence="4" id="KW-0863">Zinc-finger</keyword>
<keyword evidence="5" id="KW-0862">Zinc</keyword>
<dbReference type="PANTHER" id="PTHR22605">
    <property type="entry name" value="RZ-TYPE DOMAIN-CONTAINING PROTEIN"/>
    <property type="match status" value="1"/>
</dbReference>
<protein>
    <recommendedName>
        <fullName evidence="7">RZ-type domain-containing protein</fullName>
    </recommendedName>
</protein>
<evidence type="ECO:0000256" key="6">
    <source>
        <dbReference type="ARBA" id="ARBA00022859"/>
    </source>
</evidence>
<evidence type="ECO:0000259" key="7">
    <source>
        <dbReference type="Pfam" id="PF20173"/>
    </source>
</evidence>
<dbReference type="PANTHER" id="PTHR22605:SF1">
    <property type="entry name" value="RZ-TYPE DOMAIN-CONTAINING PROTEIN"/>
    <property type="match status" value="1"/>
</dbReference>
<evidence type="ECO:0000256" key="3">
    <source>
        <dbReference type="ARBA" id="ARBA00022723"/>
    </source>
</evidence>
<comment type="subcellular location">
    <subcellularLocation>
        <location evidence="1">Cytoplasm</location>
    </subcellularLocation>
</comment>
<dbReference type="EMBL" id="CAJNOH010001140">
    <property type="protein sequence ID" value="CAF1180797.1"/>
    <property type="molecule type" value="Genomic_DNA"/>
</dbReference>
<evidence type="ECO:0000313" key="8">
    <source>
        <dbReference type="EMBL" id="CAF1180797.1"/>
    </source>
</evidence>
<keyword evidence="11" id="KW-1185">Reference proteome</keyword>
<evidence type="ECO:0000313" key="9">
    <source>
        <dbReference type="EMBL" id="CAF1441209.1"/>
    </source>
</evidence>
<dbReference type="InterPro" id="IPR027417">
    <property type="entry name" value="P-loop_NTPase"/>
</dbReference>
<dbReference type="GO" id="GO:0008270">
    <property type="term" value="F:zinc ion binding"/>
    <property type="evidence" value="ECO:0007669"/>
    <property type="project" value="UniProtKB-KW"/>
</dbReference>
<keyword evidence="3" id="KW-0479">Metal-binding</keyword>
<dbReference type="EMBL" id="CAJNOL010001948">
    <property type="protein sequence ID" value="CAF1441209.1"/>
    <property type="molecule type" value="Genomic_DNA"/>
</dbReference>
<keyword evidence="6" id="KW-0391">Immunity</keyword>
<gene>
    <name evidence="9" type="ORF">JXQ802_LOCUS37013</name>
    <name evidence="8" type="ORF">PYM288_LOCUS23796</name>
</gene>
<evidence type="ECO:0000256" key="5">
    <source>
        <dbReference type="ARBA" id="ARBA00022833"/>
    </source>
</evidence>
<comment type="caution">
    <text evidence="8">The sequence shown here is derived from an EMBL/GenBank/DDBJ whole genome shotgun (WGS) entry which is preliminary data.</text>
</comment>
<dbReference type="InterPro" id="IPR031248">
    <property type="entry name" value="RNF213"/>
</dbReference>
<evidence type="ECO:0000313" key="11">
    <source>
        <dbReference type="Proteomes" id="UP000663870"/>
    </source>
</evidence>
<reference evidence="8" key="1">
    <citation type="submission" date="2021-02" db="EMBL/GenBank/DDBJ databases">
        <authorList>
            <person name="Nowell W R."/>
        </authorList>
    </citation>
    <scope>NUCLEOTIDE SEQUENCE</scope>
</reference>
<evidence type="ECO:0000256" key="2">
    <source>
        <dbReference type="ARBA" id="ARBA00022490"/>
    </source>
</evidence>
<organism evidence="8 10">
    <name type="scientific">Rotaria sordida</name>
    <dbReference type="NCBI Taxonomy" id="392033"/>
    <lineage>
        <taxon>Eukaryota</taxon>
        <taxon>Metazoa</taxon>
        <taxon>Spiralia</taxon>
        <taxon>Gnathifera</taxon>
        <taxon>Rotifera</taxon>
        <taxon>Eurotatoria</taxon>
        <taxon>Bdelloidea</taxon>
        <taxon>Philodinida</taxon>
        <taxon>Philodinidae</taxon>
        <taxon>Rotaria</taxon>
    </lineage>
</organism>
<keyword evidence="2" id="KW-0963">Cytoplasm</keyword>
<dbReference type="InterPro" id="IPR046439">
    <property type="entry name" value="ZF_RZ_dom"/>
</dbReference>
<dbReference type="GO" id="GO:0016887">
    <property type="term" value="F:ATP hydrolysis activity"/>
    <property type="evidence" value="ECO:0007669"/>
    <property type="project" value="InterPro"/>
</dbReference>
<name>A0A814UR33_9BILA</name>
<dbReference type="Gene3D" id="3.40.50.300">
    <property type="entry name" value="P-loop containing nucleotide triphosphate hydrolases"/>
    <property type="match status" value="1"/>
</dbReference>
<dbReference type="Proteomes" id="UP000663870">
    <property type="component" value="Unassembled WGS sequence"/>
</dbReference>